<evidence type="ECO:0000259" key="3">
    <source>
        <dbReference type="Pfam" id="PF20419"/>
    </source>
</evidence>
<dbReference type="InterPro" id="IPR013320">
    <property type="entry name" value="ConA-like_dom_sf"/>
</dbReference>
<feature type="region of interest" description="Disordered" evidence="1">
    <location>
        <begin position="364"/>
        <end position="385"/>
    </location>
</feature>
<dbReference type="Pfam" id="PF20419">
    <property type="entry name" value="DUF6701"/>
    <property type="match status" value="1"/>
</dbReference>
<dbReference type="Proteomes" id="UP000561045">
    <property type="component" value="Unassembled WGS sequence"/>
</dbReference>
<dbReference type="EMBL" id="JACIET010000001">
    <property type="protein sequence ID" value="MBB4012496.1"/>
    <property type="molecule type" value="Genomic_DNA"/>
</dbReference>
<accession>A0A840BNS4</accession>
<evidence type="ECO:0000256" key="1">
    <source>
        <dbReference type="SAM" id="MobiDB-lite"/>
    </source>
</evidence>
<feature type="domain" description="DUF6701" evidence="3">
    <location>
        <begin position="591"/>
        <end position="1195"/>
    </location>
</feature>
<organism evidence="4 5">
    <name type="scientific">Niveibacterium umoris</name>
    <dbReference type="NCBI Taxonomy" id="1193620"/>
    <lineage>
        <taxon>Bacteria</taxon>
        <taxon>Pseudomonadati</taxon>
        <taxon>Pseudomonadota</taxon>
        <taxon>Betaproteobacteria</taxon>
        <taxon>Rhodocyclales</taxon>
        <taxon>Rhodocyclaceae</taxon>
        <taxon>Niveibacterium</taxon>
    </lineage>
</organism>
<dbReference type="SUPFAM" id="SSF49899">
    <property type="entry name" value="Concanavalin A-like lectins/glucanases"/>
    <property type="match status" value="1"/>
</dbReference>
<protein>
    <submittedName>
        <fullName evidence="4">MSHA biogenesis protein MshQ</fullName>
    </submittedName>
</protein>
<dbReference type="RefSeq" id="WP_207064261.1">
    <property type="nucleotide sequence ID" value="NZ_BAABLE010000011.1"/>
</dbReference>
<evidence type="ECO:0000313" key="5">
    <source>
        <dbReference type="Proteomes" id="UP000561045"/>
    </source>
</evidence>
<feature type="signal peptide" evidence="2">
    <location>
        <begin position="1"/>
        <end position="25"/>
    </location>
</feature>
<keyword evidence="2" id="KW-0732">Signal</keyword>
<evidence type="ECO:0000256" key="2">
    <source>
        <dbReference type="SAM" id="SignalP"/>
    </source>
</evidence>
<name>A0A840BNS4_9RHOO</name>
<dbReference type="InterPro" id="IPR046524">
    <property type="entry name" value="DUF6701"/>
</dbReference>
<sequence length="1197" mass="120496">MRSLFRFVRWILLLVMTTGSTGALAYTASVTGVAGTPATISGTGALVLVPPAGATTGDVLVATVVTQTGMVIAPPPGWTGVEYVSANGLDMATYYLVLTTTPAASYAFSLNYGGNNIKTTGGIVYARGASTSAPLCANKQLTGASGTTITAPAVGYSCPAGSLQLNLFGAVNGNSALTPASGTAGLQYNTGGGPNGTAMAASWRTLANTGDSNAASASNPQAGAWGGVSIVLQPGAPVCFSDSFNRASLGPDWVTTTVSGAFTPGTVTSPSPARVRLTDNLGNESTAMTLQRLIPAANGVVEVTLKFYAYGQTNPADGVAVILSDAAVTPQAGGFGGSLGYVGFAGGWLGAGLDEYGNFSSTAGGHLGGPGRTPQSVSIRGSGSGPGAATTAYRWIAGTGSLSPTLSTNTTSTTPSPGYLYRVTVDSRTSGKSLVTIERDTTSTGSSYSTLLGPVDIMTSAGQVAAPANLMLSFAGSTGGKMAFHEIGALKVCANAINPITTQIDHIRFLYTQQALTCQPSTITVKACMDAACTATYSGNLDVTLSPTGWVGGDAQTINGAGSVLQLFKPTAGTYTLDVAGTSVPLKPYSAPQCWQGGVQTDCSIVFNDAGLVFSVPNFTSGQTTPTVTVSAMQKTSPGTACVPAFANVTRNVGFWSTYTSPATGTMNLAVSGTNVGTAAASATTLPLSFNASGQASINVSYPDAGQMTLNAKYTGSAATSDAGLALTGNSTFVVSPAGLCVDSPDANWNCAALSPACTKFKQAGQTFNLRVSGRRWVSGSTDLCSNPVTPNYQQLGIPLTSTVLAPAGGVSGALGVTSVDLAAGDAGSRTISNQTESDVGVFRITATPGAGAYFGVTVPGGSGTTGRFYPAGFAASSIVLNNRSDLSCAPASSFTYLGEPLNASFALRAVSAATGNPAVFNYFGSFALLSLASPAPLAFAAQQGTTSFNSRLSAACSGSGGSCGTWTLNGAAINADLTVARNITVDGPYASALFGLSPVDSDGVRMLPLNFSSVPGGSSDGGQLGTTELRYGRMRLTNAYGTGLLGLSVPASMEYYNGSTFVKNTADNCTTLAAPASVLVGSAGTPTSTTLYCAGGLGFYPVVPPRNQLSVGSTTLSVGSPVVAGSATVKLSKPGASGYVDLAFSVPNWLKFNWDGVKNAAGCTVAGADLNDDNPRARIRFGAYRNPSIIFMGESY</sequence>
<keyword evidence="5" id="KW-1185">Reference proteome</keyword>
<proteinExistence type="predicted"/>
<gene>
    <name evidence="4" type="ORF">GGR36_001804</name>
</gene>
<evidence type="ECO:0000313" key="4">
    <source>
        <dbReference type="EMBL" id="MBB4012496.1"/>
    </source>
</evidence>
<feature type="chain" id="PRO_5032876126" evidence="2">
    <location>
        <begin position="26"/>
        <end position="1197"/>
    </location>
</feature>
<dbReference type="AlphaFoldDB" id="A0A840BNS4"/>
<reference evidence="4 5" key="1">
    <citation type="submission" date="2020-08" db="EMBL/GenBank/DDBJ databases">
        <title>Genomic Encyclopedia of Type Strains, Phase IV (KMG-IV): sequencing the most valuable type-strain genomes for metagenomic binning, comparative biology and taxonomic classification.</title>
        <authorList>
            <person name="Goeker M."/>
        </authorList>
    </citation>
    <scope>NUCLEOTIDE SEQUENCE [LARGE SCALE GENOMIC DNA]</scope>
    <source>
        <strain evidence="4 5">DSM 106739</strain>
    </source>
</reference>
<comment type="caution">
    <text evidence="4">The sequence shown here is derived from an EMBL/GenBank/DDBJ whole genome shotgun (WGS) entry which is preliminary data.</text>
</comment>